<reference evidence="3" key="1">
    <citation type="journal article" date="2019" name="Int. J. Syst. Evol. Microbiol.">
        <title>The Global Catalogue of Microorganisms (GCM) 10K type strain sequencing project: providing services to taxonomists for standard genome sequencing and annotation.</title>
        <authorList>
            <consortium name="The Broad Institute Genomics Platform"/>
            <consortium name="The Broad Institute Genome Sequencing Center for Infectious Disease"/>
            <person name="Wu L."/>
            <person name="Ma J."/>
        </authorList>
    </citation>
    <scope>NUCLEOTIDE SEQUENCE [LARGE SCALE GENOMIC DNA]</scope>
    <source>
        <strain evidence="3">DFY28</strain>
    </source>
</reference>
<accession>A0ABW4N4H5</accession>
<protein>
    <submittedName>
        <fullName evidence="2">DUF6624 domain-containing protein</fullName>
    </submittedName>
</protein>
<feature type="chain" id="PRO_5046243837" evidence="1">
    <location>
        <begin position="21"/>
        <end position="227"/>
    </location>
</feature>
<keyword evidence="1" id="KW-0732">Signal</keyword>
<dbReference type="RefSeq" id="WP_377281918.1">
    <property type="nucleotide sequence ID" value="NZ_JBHRSI010000005.1"/>
</dbReference>
<dbReference type="EMBL" id="JBHUEY010000006">
    <property type="protein sequence ID" value="MFD1784956.1"/>
    <property type="molecule type" value="Genomic_DNA"/>
</dbReference>
<comment type="caution">
    <text evidence="2">The sequence shown here is derived from an EMBL/GenBank/DDBJ whole genome shotgun (WGS) entry which is preliminary data.</text>
</comment>
<evidence type="ECO:0000256" key="1">
    <source>
        <dbReference type="SAM" id="SignalP"/>
    </source>
</evidence>
<keyword evidence="3" id="KW-1185">Reference proteome</keyword>
<dbReference type="InterPro" id="IPR046732">
    <property type="entry name" value="DUF6624"/>
</dbReference>
<feature type="signal peptide" evidence="1">
    <location>
        <begin position="1"/>
        <end position="20"/>
    </location>
</feature>
<organism evidence="2 3">
    <name type="scientific">Phenylobacterium terrae</name>
    <dbReference type="NCBI Taxonomy" id="2665495"/>
    <lineage>
        <taxon>Bacteria</taxon>
        <taxon>Pseudomonadati</taxon>
        <taxon>Pseudomonadota</taxon>
        <taxon>Alphaproteobacteria</taxon>
        <taxon>Caulobacterales</taxon>
        <taxon>Caulobacteraceae</taxon>
        <taxon>Phenylobacterium</taxon>
    </lineage>
</organism>
<dbReference type="Proteomes" id="UP001597237">
    <property type="component" value="Unassembled WGS sequence"/>
</dbReference>
<name>A0ABW4N4H5_9CAUL</name>
<evidence type="ECO:0000313" key="3">
    <source>
        <dbReference type="Proteomes" id="UP001597237"/>
    </source>
</evidence>
<proteinExistence type="predicted"/>
<gene>
    <name evidence="2" type="ORF">ACFSC0_16255</name>
</gene>
<sequence>MLIAVLFAAALMLAPAPASTEGRALVARMEQELAAVRARHAQAPPKDDVERLQRLGELDQVLRQIVVHAEFSAIPEADRVAAREAAGALIDSVDRENQAALVAMLPPEGWFYESRYGRPAAQAAFHVVQHADTELQRRFLPILAELVPKGEVEGQSYALMYDRVAMAEGRPQRYGSQFRCEDGRWTVYRIEDPAQLDALRQTMGLGPFAEMKAQVDKLPPCLEPARR</sequence>
<evidence type="ECO:0000313" key="2">
    <source>
        <dbReference type="EMBL" id="MFD1784956.1"/>
    </source>
</evidence>
<dbReference type="Pfam" id="PF20329">
    <property type="entry name" value="DUF6624"/>
    <property type="match status" value="1"/>
</dbReference>